<evidence type="ECO:0000256" key="2">
    <source>
        <dbReference type="SAM" id="MobiDB-lite"/>
    </source>
</evidence>
<feature type="region of interest" description="Disordered" evidence="2">
    <location>
        <begin position="158"/>
        <end position="209"/>
    </location>
</feature>
<accession>A0A9W9J4G4</accession>
<dbReference type="AlphaFoldDB" id="A0A9W9J4G4"/>
<proteinExistence type="predicted"/>
<dbReference type="GeneID" id="83183547"/>
<feature type="compositionally biased region" description="Acidic residues" evidence="2">
    <location>
        <begin position="191"/>
        <end position="200"/>
    </location>
</feature>
<feature type="compositionally biased region" description="Basic and acidic residues" evidence="2">
    <location>
        <begin position="158"/>
        <end position="175"/>
    </location>
</feature>
<dbReference type="OrthoDB" id="4369471at2759"/>
<dbReference type="RefSeq" id="XP_058303145.1">
    <property type="nucleotide sequence ID" value="XM_058456246.1"/>
</dbReference>
<organism evidence="3 4">
    <name type="scientific">Penicillium cinerascens</name>
    <dbReference type="NCBI Taxonomy" id="70096"/>
    <lineage>
        <taxon>Eukaryota</taxon>
        <taxon>Fungi</taxon>
        <taxon>Dikarya</taxon>
        <taxon>Ascomycota</taxon>
        <taxon>Pezizomycotina</taxon>
        <taxon>Eurotiomycetes</taxon>
        <taxon>Eurotiomycetidae</taxon>
        <taxon>Eurotiales</taxon>
        <taxon>Aspergillaceae</taxon>
        <taxon>Penicillium</taxon>
    </lineage>
</organism>
<comment type="caution">
    <text evidence="3">The sequence shown here is derived from an EMBL/GenBank/DDBJ whole genome shotgun (WGS) entry which is preliminary data.</text>
</comment>
<reference evidence="3" key="2">
    <citation type="journal article" date="2023" name="IMA Fungus">
        <title>Comparative genomic study of the Penicillium genus elucidates a diverse pangenome and 15 lateral gene transfer events.</title>
        <authorList>
            <person name="Petersen C."/>
            <person name="Sorensen T."/>
            <person name="Nielsen M.R."/>
            <person name="Sondergaard T.E."/>
            <person name="Sorensen J.L."/>
            <person name="Fitzpatrick D.A."/>
            <person name="Frisvad J.C."/>
            <person name="Nielsen K.L."/>
        </authorList>
    </citation>
    <scope>NUCLEOTIDE SEQUENCE</scope>
    <source>
        <strain evidence="3">IBT 15544</strain>
    </source>
</reference>
<reference evidence="3" key="1">
    <citation type="submission" date="2022-12" db="EMBL/GenBank/DDBJ databases">
        <authorList>
            <person name="Petersen C."/>
        </authorList>
    </citation>
    <scope>NUCLEOTIDE SEQUENCE</scope>
    <source>
        <strain evidence="3">IBT 15544</strain>
    </source>
</reference>
<evidence type="ECO:0000313" key="4">
    <source>
        <dbReference type="Proteomes" id="UP001150904"/>
    </source>
</evidence>
<dbReference type="EMBL" id="JAPQKR010000016">
    <property type="protein sequence ID" value="KAJ5190205.1"/>
    <property type="molecule type" value="Genomic_DNA"/>
</dbReference>
<gene>
    <name evidence="3" type="ORF">N7498_009190</name>
</gene>
<sequence>MSVQIQQCFHRRETTISDIPPAGSCAMRLEGLERMSDKQKRELVEAISTDIGAFILCLREHIKAGNVDAEMTESFDEVVKLIQETDVQHRKTLAGKVRRLRKERHWTRKEYRRYVRKTEILALEHNRKVQRLKERVKDLQAQIVALQGEQDLLRLSMEKKQGKENRVEERDEGPENHPPSGRQQTARDLEPSTDPDEEWKDESVKQEGC</sequence>
<name>A0A9W9J4G4_9EURO</name>
<dbReference type="Proteomes" id="UP001150904">
    <property type="component" value="Unassembled WGS sequence"/>
</dbReference>
<evidence type="ECO:0000256" key="1">
    <source>
        <dbReference type="SAM" id="Coils"/>
    </source>
</evidence>
<keyword evidence="4" id="KW-1185">Reference proteome</keyword>
<evidence type="ECO:0000313" key="3">
    <source>
        <dbReference type="EMBL" id="KAJ5190205.1"/>
    </source>
</evidence>
<protein>
    <submittedName>
        <fullName evidence="3">Uncharacterized protein</fullName>
    </submittedName>
</protein>
<keyword evidence="1" id="KW-0175">Coiled coil</keyword>
<feature type="coiled-coil region" evidence="1">
    <location>
        <begin position="115"/>
        <end position="149"/>
    </location>
</feature>